<comment type="caution">
    <text evidence="9">The sequence shown here is derived from an EMBL/GenBank/DDBJ whole genome shotgun (WGS) entry which is preliminary data.</text>
</comment>
<gene>
    <name evidence="8" type="ORF">Q5I04_03465</name>
    <name evidence="9" type="ORF">Q5I06_04535</name>
</gene>
<proteinExistence type="predicted"/>
<dbReference type="PRINTS" id="PR01035">
    <property type="entry name" value="TCRTETA"/>
</dbReference>
<dbReference type="InterPro" id="IPR050189">
    <property type="entry name" value="MFS_Efflux_Transporters"/>
</dbReference>
<evidence type="ECO:0000256" key="4">
    <source>
        <dbReference type="ARBA" id="ARBA00022989"/>
    </source>
</evidence>
<dbReference type="InterPro" id="IPR020846">
    <property type="entry name" value="MFS_dom"/>
</dbReference>
<keyword evidence="2" id="KW-1003">Cell membrane</keyword>
<evidence type="ECO:0000256" key="3">
    <source>
        <dbReference type="ARBA" id="ARBA00022692"/>
    </source>
</evidence>
<dbReference type="PANTHER" id="PTHR43124:SF3">
    <property type="entry name" value="CHLORAMPHENICOL EFFLUX PUMP RV0191"/>
    <property type="match status" value="1"/>
</dbReference>
<dbReference type="Proteomes" id="UP001240777">
    <property type="component" value="Unassembled WGS sequence"/>
</dbReference>
<feature type="transmembrane region" description="Helical" evidence="6">
    <location>
        <begin position="370"/>
        <end position="390"/>
    </location>
</feature>
<feature type="transmembrane region" description="Helical" evidence="6">
    <location>
        <begin position="145"/>
        <end position="168"/>
    </location>
</feature>
<dbReference type="AlphaFoldDB" id="A0AA90PK70"/>
<dbReference type="SUPFAM" id="SSF103473">
    <property type="entry name" value="MFS general substrate transporter"/>
    <property type="match status" value="1"/>
</dbReference>
<dbReference type="Gene3D" id="1.20.1250.20">
    <property type="entry name" value="MFS general substrate transporter like domains"/>
    <property type="match status" value="1"/>
</dbReference>
<sequence>MQTQDSSLQDKKTDSIIFKTALFSIAATTVLGSTLIAPSLPALEKHFSDVQNIDFLSKLILTLPALFIMIFSPISGFMLERFGRLKLIYPSLVVWSVMGTSGFFLDNIYLLLISRAIFGIATAFLMTGVSVLLSDYYTGIKREKALSLQGFFMAFGGAVFLMMGGYLSNIDWRYPFLAYLLGIAIMILAIFVLFEPVRHSIEKKDTHIKENFDFVKFVPVYLLGVFCMAMFYVAPTQLPSFIINTLQMNGSKVGISMAVASVSMAIFSLFYNRLRSYLSIFKIYFLALFLIGSSFMAVGIFHNYPMTLVAFVLMGAGLGFMMVNNSSWLFKLAKDTEKAKAYGFLAASLFMGQFISPIITQPVVNSFGLIKMFCIFGGLMYVIALLFLVLKSKH</sequence>
<keyword evidence="4 6" id="KW-1133">Transmembrane helix</keyword>
<dbReference type="RefSeq" id="WP_305516814.1">
    <property type="nucleotide sequence ID" value="NZ_JAUPEV010000004.1"/>
</dbReference>
<dbReference type="GO" id="GO:0022857">
    <property type="term" value="F:transmembrane transporter activity"/>
    <property type="evidence" value="ECO:0007669"/>
    <property type="project" value="InterPro"/>
</dbReference>
<dbReference type="InterPro" id="IPR001958">
    <property type="entry name" value="Tet-R_TetA/multi-R_MdtG-like"/>
</dbReference>
<evidence type="ECO:0000256" key="1">
    <source>
        <dbReference type="ARBA" id="ARBA00004651"/>
    </source>
</evidence>
<evidence type="ECO:0000256" key="2">
    <source>
        <dbReference type="ARBA" id="ARBA00022475"/>
    </source>
</evidence>
<dbReference type="GO" id="GO:0005886">
    <property type="term" value="C:plasma membrane"/>
    <property type="evidence" value="ECO:0007669"/>
    <property type="project" value="UniProtKB-SubCell"/>
</dbReference>
<feature type="transmembrane region" description="Helical" evidence="6">
    <location>
        <begin position="342"/>
        <end position="364"/>
    </location>
</feature>
<reference evidence="8 10" key="3">
    <citation type="journal article" date="2024" name="Syst. Appl. Microbiol.">
        <title>Helicobacter cappadocius sp. nov., from lizards: The first psychrotrophic Helicobacter species.</title>
        <authorList>
            <person name="Aydin F."/>
            <person name="Tarhane S."/>
            <person name="Karakaya E."/>
            <person name="Abay S."/>
            <person name="Kayman T."/>
            <person name="Guran O."/>
            <person name="Bozkurt E."/>
            <person name="Uzum N."/>
            <person name="Avci A."/>
            <person name="Olgun K."/>
            <person name="Jablonski D."/>
            <person name="Guran C."/>
            <person name="Burcin Saticioglu I."/>
        </authorList>
    </citation>
    <scope>NUCLEOTIDE SEQUENCE [LARGE SCALE GENOMIC DNA]</scope>
    <source>
        <strain evidence="8">Faydin-H75</strain>
        <strain evidence="10">faydin-H76</strain>
    </source>
</reference>
<keyword evidence="5 6" id="KW-0472">Membrane</keyword>
<evidence type="ECO:0000259" key="7">
    <source>
        <dbReference type="PROSITE" id="PS50850"/>
    </source>
</evidence>
<evidence type="ECO:0000313" key="8">
    <source>
        <dbReference type="EMBL" id="MDO7252970.1"/>
    </source>
</evidence>
<feature type="transmembrane region" description="Helical" evidence="6">
    <location>
        <begin position="174"/>
        <end position="194"/>
    </location>
</feature>
<keyword evidence="11" id="KW-1185">Reference proteome</keyword>
<feature type="transmembrane region" description="Helical" evidence="6">
    <location>
        <begin position="111"/>
        <end position="133"/>
    </location>
</feature>
<dbReference type="InterPro" id="IPR011701">
    <property type="entry name" value="MFS"/>
</dbReference>
<keyword evidence="3 6" id="KW-0812">Transmembrane</keyword>
<organism evidence="9 10">
    <name type="scientific">Helicobacter cappadocius</name>
    <dbReference type="NCBI Taxonomy" id="3063998"/>
    <lineage>
        <taxon>Bacteria</taxon>
        <taxon>Pseudomonadati</taxon>
        <taxon>Campylobacterota</taxon>
        <taxon>Epsilonproteobacteria</taxon>
        <taxon>Campylobacterales</taxon>
        <taxon>Helicobacteraceae</taxon>
        <taxon>Helicobacter</taxon>
    </lineage>
</organism>
<dbReference type="PROSITE" id="PS50850">
    <property type="entry name" value="MFS"/>
    <property type="match status" value="1"/>
</dbReference>
<name>A0AA90PK70_9HELI</name>
<evidence type="ECO:0000313" key="9">
    <source>
        <dbReference type="EMBL" id="MDP2539040.1"/>
    </source>
</evidence>
<feature type="transmembrane region" description="Helical" evidence="6">
    <location>
        <begin position="253"/>
        <end position="271"/>
    </location>
</feature>
<comment type="subcellular location">
    <subcellularLocation>
        <location evidence="1">Cell membrane</location>
        <topology evidence="1">Multi-pass membrane protein</topology>
    </subcellularLocation>
</comment>
<dbReference type="PANTHER" id="PTHR43124">
    <property type="entry name" value="PURINE EFFLUX PUMP PBUE"/>
    <property type="match status" value="1"/>
</dbReference>
<feature type="transmembrane region" description="Helical" evidence="6">
    <location>
        <begin position="283"/>
        <end position="302"/>
    </location>
</feature>
<evidence type="ECO:0000256" key="6">
    <source>
        <dbReference type="SAM" id="Phobius"/>
    </source>
</evidence>
<feature type="transmembrane region" description="Helical" evidence="6">
    <location>
        <begin position="21"/>
        <end position="43"/>
    </location>
</feature>
<reference evidence="8" key="2">
    <citation type="submission" date="2023-07" db="EMBL/GenBank/DDBJ databases">
        <authorList>
            <person name="Aydin F."/>
            <person name="Tarhane S."/>
            <person name="Saticioglu I.B."/>
            <person name="Karakaya E."/>
            <person name="Abay S."/>
            <person name="Guran O."/>
            <person name="Bozkurt E."/>
            <person name="Uzum N."/>
            <person name="Olgun K."/>
            <person name="Jablonski D."/>
        </authorList>
    </citation>
    <scope>NUCLEOTIDE SEQUENCE</scope>
    <source>
        <strain evidence="8">Faydin-H75</strain>
    </source>
</reference>
<accession>A0AA90PK70</accession>
<feature type="transmembrane region" description="Helical" evidence="6">
    <location>
        <begin position="87"/>
        <end position="105"/>
    </location>
</feature>
<feature type="transmembrane region" description="Helical" evidence="6">
    <location>
        <begin position="214"/>
        <end position="233"/>
    </location>
</feature>
<feature type="transmembrane region" description="Helical" evidence="6">
    <location>
        <begin position="308"/>
        <end position="330"/>
    </location>
</feature>
<feature type="domain" description="Major facilitator superfamily (MFS) profile" evidence="7">
    <location>
        <begin position="16"/>
        <end position="394"/>
    </location>
</feature>
<dbReference type="Pfam" id="PF07690">
    <property type="entry name" value="MFS_1"/>
    <property type="match status" value="1"/>
</dbReference>
<protein>
    <submittedName>
        <fullName evidence="9">MFS transporter</fullName>
    </submittedName>
</protein>
<dbReference type="EMBL" id="JAUYZK010000005">
    <property type="protein sequence ID" value="MDP2539040.1"/>
    <property type="molecule type" value="Genomic_DNA"/>
</dbReference>
<reference evidence="9 11" key="1">
    <citation type="submission" date="2023-07" db="EMBL/GenBank/DDBJ databases">
        <title>Unpublished Manusciprt.</title>
        <authorList>
            <person name="Aydin F."/>
            <person name="Tarhane S."/>
            <person name="Saticioglu I.B."/>
            <person name="Karakaya E."/>
            <person name="Abay S."/>
            <person name="Guran O."/>
            <person name="Bozkurt E."/>
            <person name="Uzum N."/>
            <person name="Olgun K."/>
            <person name="Jablonski D."/>
        </authorList>
    </citation>
    <scope>NUCLEOTIDE SEQUENCE</scope>
    <source>
        <strain evidence="11">faydin-H75</strain>
        <strain evidence="9">Faydin-H76</strain>
    </source>
</reference>
<evidence type="ECO:0000256" key="5">
    <source>
        <dbReference type="ARBA" id="ARBA00023136"/>
    </source>
</evidence>
<dbReference type="InterPro" id="IPR036259">
    <property type="entry name" value="MFS_trans_sf"/>
</dbReference>
<dbReference type="CDD" id="cd17473">
    <property type="entry name" value="MFS_arabinose_efflux_permease_like"/>
    <property type="match status" value="1"/>
</dbReference>
<feature type="transmembrane region" description="Helical" evidence="6">
    <location>
        <begin position="55"/>
        <end position="75"/>
    </location>
</feature>
<dbReference type="EMBL" id="JAUPEV010000004">
    <property type="protein sequence ID" value="MDO7252970.1"/>
    <property type="molecule type" value="Genomic_DNA"/>
</dbReference>
<dbReference type="Proteomes" id="UP001177258">
    <property type="component" value="Unassembled WGS sequence"/>
</dbReference>
<evidence type="ECO:0000313" key="11">
    <source>
        <dbReference type="Proteomes" id="UP001240777"/>
    </source>
</evidence>
<evidence type="ECO:0000313" key="10">
    <source>
        <dbReference type="Proteomes" id="UP001177258"/>
    </source>
</evidence>